<dbReference type="Pfam" id="PF13560">
    <property type="entry name" value="HTH_31"/>
    <property type="match status" value="1"/>
</dbReference>
<sequence length="132" mass="14578">MSESVLRSLDDARRGERPAEPAEEPLMRDLVGELLRRTRLERGLTLREVAEDSQVSLPYLSEIERGRKEASSEVLAAVYRSLGLSIADVLGELYRRTALARFERVGDRSTVLTPTSAPSTSAHRTVVLSLAA</sequence>
<dbReference type="InterPro" id="IPR010982">
    <property type="entry name" value="Lambda_DNA-bd_dom_sf"/>
</dbReference>
<dbReference type="InterPro" id="IPR001387">
    <property type="entry name" value="Cro/C1-type_HTH"/>
</dbReference>
<dbReference type="InterPro" id="IPR050807">
    <property type="entry name" value="TransReg_Diox_bact_type"/>
</dbReference>
<dbReference type="PANTHER" id="PTHR46797:SF1">
    <property type="entry name" value="METHYLPHOSPHONATE SYNTHASE"/>
    <property type="match status" value="1"/>
</dbReference>
<dbReference type="GO" id="GO:0005829">
    <property type="term" value="C:cytosol"/>
    <property type="evidence" value="ECO:0007669"/>
    <property type="project" value="TreeGrafter"/>
</dbReference>
<dbReference type="AlphaFoldDB" id="A0A7K2ITY0"/>
<name>A0A7K2ITY0_9ACTN</name>
<feature type="domain" description="HTH cro/C1-type" evidence="3">
    <location>
        <begin position="35"/>
        <end position="89"/>
    </location>
</feature>
<evidence type="ECO:0000313" key="4">
    <source>
        <dbReference type="EMBL" id="MYR33327.1"/>
    </source>
</evidence>
<proteinExistence type="predicted"/>
<feature type="region of interest" description="Disordered" evidence="2">
    <location>
        <begin position="1"/>
        <end position="25"/>
    </location>
</feature>
<dbReference type="SMART" id="SM00530">
    <property type="entry name" value="HTH_XRE"/>
    <property type="match status" value="1"/>
</dbReference>
<dbReference type="CDD" id="cd00093">
    <property type="entry name" value="HTH_XRE"/>
    <property type="match status" value="1"/>
</dbReference>
<dbReference type="GO" id="GO:0003700">
    <property type="term" value="F:DNA-binding transcription factor activity"/>
    <property type="evidence" value="ECO:0007669"/>
    <property type="project" value="TreeGrafter"/>
</dbReference>
<feature type="compositionally biased region" description="Basic and acidic residues" evidence="2">
    <location>
        <begin position="8"/>
        <end position="25"/>
    </location>
</feature>
<dbReference type="Proteomes" id="UP000467124">
    <property type="component" value="Unassembled WGS sequence"/>
</dbReference>
<dbReference type="RefSeq" id="WP_042282298.1">
    <property type="nucleotide sequence ID" value="NZ_BAZE01000003.1"/>
</dbReference>
<dbReference type="GeneID" id="91390855"/>
<accession>A0A7K2ITY0</accession>
<evidence type="ECO:0000259" key="3">
    <source>
        <dbReference type="PROSITE" id="PS50943"/>
    </source>
</evidence>
<dbReference type="SUPFAM" id="SSF47413">
    <property type="entry name" value="lambda repressor-like DNA-binding domains"/>
    <property type="match status" value="1"/>
</dbReference>
<protein>
    <submittedName>
        <fullName evidence="4">Helix-turn-helix domain-containing protein</fullName>
    </submittedName>
</protein>
<evidence type="ECO:0000256" key="2">
    <source>
        <dbReference type="SAM" id="MobiDB-lite"/>
    </source>
</evidence>
<evidence type="ECO:0000256" key="1">
    <source>
        <dbReference type="ARBA" id="ARBA00023125"/>
    </source>
</evidence>
<comment type="caution">
    <text evidence="4">The sequence shown here is derived from an EMBL/GenBank/DDBJ whole genome shotgun (WGS) entry which is preliminary data.</text>
</comment>
<dbReference type="Gene3D" id="1.10.260.40">
    <property type="entry name" value="lambda repressor-like DNA-binding domains"/>
    <property type="match status" value="1"/>
</dbReference>
<dbReference type="PANTHER" id="PTHR46797">
    <property type="entry name" value="HTH-TYPE TRANSCRIPTIONAL REGULATOR"/>
    <property type="match status" value="1"/>
</dbReference>
<dbReference type="GO" id="GO:0003677">
    <property type="term" value="F:DNA binding"/>
    <property type="evidence" value="ECO:0007669"/>
    <property type="project" value="UniProtKB-KW"/>
</dbReference>
<reference evidence="4 5" key="1">
    <citation type="journal article" date="2019" name="Nat. Commun.">
        <title>The antimicrobial potential of Streptomyces from insect microbiomes.</title>
        <authorList>
            <person name="Chevrette M.G."/>
            <person name="Carlson C.M."/>
            <person name="Ortega H.E."/>
            <person name="Thomas C."/>
            <person name="Ananiev G.E."/>
            <person name="Barns K.J."/>
            <person name="Book A.J."/>
            <person name="Cagnazzo J."/>
            <person name="Carlos C."/>
            <person name="Flanigan W."/>
            <person name="Grubbs K.J."/>
            <person name="Horn H.A."/>
            <person name="Hoffmann F.M."/>
            <person name="Klassen J.L."/>
            <person name="Knack J.J."/>
            <person name="Lewin G.R."/>
            <person name="McDonald B.R."/>
            <person name="Muller L."/>
            <person name="Melo W.G.P."/>
            <person name="Pinto-Tomas A.A."/>
            <person name="Schmitz A."/>
            <person name="Wendt-Pienkowski E."/>
            <person name="Wildman S."/>
            <person name="Zhao M."/>
            <person name="Zhang F."/>
            <person name="Bugni T.S."/>
            <person name="Andes D.R."/>
            <person name="Pupo M.T."/>
            <person name="Currie C.R."/>
        </authorList>
    </citation>
    <scope>NUCLEOTIDE SEQUENCE [LARGE SCALE GENOMIC DNA]</scope>
    <source>
        <strain evidence="4 5">SID5840</strain>
    </source>
</reference>
<evidence type="ECO:0000313" key="5">
    <source>
        <dbReference type="Proteomes" id="UP000467124"/>
    </source>
</evidence>
<organism evidence="4 5">
    <name type="scientific">Nocardiopsis alba</name>
    <dbReference type="NCBI Taxonomy" id="53437"/>
    <lineage>
        <taxon>Bacteria</taxon>
        <taxon>Bacillati</taxon>
        <taxon>Actinomycetota</taxon>
        <taxon>Actinomycetes</taxon>
        <taxon>Streptosporangiales</taxon>
        <taxon>Nocardiopsidaceae</taxon>
        <taxon>Nocardiopsis</taxon>
    </lineage>
</organism>
<dbReference type="EMBL" id="WWHY01000001">
    <property type="protein sequence ID" value="MYR33327.1"/>
    <property type="molecule type" value="Genomic_DNA"/>
</dbReference>
<keyword evidence="1" id="KW-0238">DNA-binding</keyword>
<gene>
    <name evidence="4" type="ORF">GTW20_13905</name>
</gene>
<dbReference type="PROSITE" id="PS50943">
    <property type="entry name" value="HTH_CROC1"/>
    <property type="match status" value="1"/>
</dbReference>